<keyword evidence="1" id="KW-0812">Transmembrane</keyword>
<keyword evidence="1" id="KW-1133">Transmembrane helix</keyword>
<evidence type="ECO:0000313" key="2">
    <source>
        <dbReference type="EMBL" id="PRZ50298.1"/>
    </source>
</evidence>
<dbReference type="AlphaFoldDB" id="A0A2T1APQ7"/>
<accession>A0A2T1APQ7</accession>
<protein>
    <submittedName>
        <fullName evidence="2">Uncharacterized protein</fullName>
    </submittedName>
</protein>
<comment type="caution">
    <text evidence="2">The sequence shown here is derived from an EMBL/GenBank/DDBJ whole genome shotgun (WGS) entry which is preliminary data.</text>
</comment>
<name>A0A2T1APQ7_TRISK</name>
<sequence length="115" mass="12877">MSDQYAEFQSRLRRLDRKTLNKGHGYTAKIRTDGLIVVEPRKVVRSRISLRSLLLFLAAGLLFKGFLMASLGFASYDQRVSQLAEGSFVERSGAFVMQSDPLSTKIAGQLLPLLR</sequence>
<dbReference type="Proteomes" id="UP000237718">
    <property type="component" value="Unassembled WGS sequence"/>
</dbReference>
<evidence type="ECO:0000313" key="3">
    <source>
        <dbReference type="Proteomes" id="UP000237718"/>
    </source>
</evidence>
<feature type="transmembrane region" description="Helical" evidence="1">
    <location>
        <begin position="53"/>
        <end position="76"/>
    </location>
</feature>
<reference evidence="2 3" key="1">
    <citation type="submission" date="2018-03" db="EMBL/GenBank/DDBJ databases">
        <title>Genomic Encyclopedia of Archaeal and Bacterial Type Strains, Phase II (KMG-II): from individual species to whole genera.</title>
        <authorList>
            <person name="Goeker M."/>
        </authorList>
    </citation>
    <scope>NUCLEOTIDE SEQUENCE [LARGE SCALE GENOMIC DNA]</scope>
    <source>
        <strain evidence="2 3">DSM 25328</strain>
    </source>
</reference>
<gene>
    <name evidence="2" type="ORF">CLV89_101518</name>
</gene>
<organism evidence="2 3">
    <name type="scientific">Tritonibacter scottomollicae</name>
    <name type="common">Epibacterium scottomollicae</name>
    <dbReference type="NCBI Taxonomy" id="483013"/>
    <lineage>
        <taxon>Bacteria</taxon>
        <taxon>Pseudomonadati</taxon>
        <taxon>Pseudomonadota</taxon>
        <taxon>Alphaproteobacteria</taxon>
        <taxon>Rhodobacterales</taxon>
        <taxon>Paracoccaceae</taxon>
        <taxon>Tritonibacter</taxon>
    </lineage>
</organism>
<keyword evidence="1" id="KW-0472">Membrane</keyword>
<dbReference type="RefSeq" id="WP_207796871.1">
    <property type="nucleotide sequence ID" value="NZ_JAGDDX010000001.1"/>
</dbReference>
<evidence type="ECO:0000256" key="1">
    <source>
        <dbReference type="SAM" id="Phobius"/>
    </source>
</evidence>
<proteinExistence type="predicted"/>
<dbReference type="EMBL" id="PVUF01000001">
    <property type="protein sequence ID" value="PRZ50298.1"/>
    <property type="molecule type" value="Genomic_DNA"/>
</dbReference>